<evidence type="ECO:0000313" key="3">
    <source>
        <dbReference type="Proteomes" id="UP000288805"/>
    </source>
</evidence>
<dbReference type="SUPFAM" id="SSF53613">
    <property type="entry name" value="Ribokinase-like"/>
    <property type="match status" value="1"/>
</dbReference>
<feature type="domain" description="Carbohydrate kinase PfkB" evidence="1">
    <location>
        <begin position="637"/>
        <end position="718"/>
    </location>
</feature>
<dbReference type="InterPro" id="IPR036691">
    <property type="entry name" value="Endo/exonu/phosph_ase_sf"/>
</dbReference>
<comment type="caution">
    <text evidence="2">The sequence shown here is derived from an EMBL/GenBank/DDBJ whole genome shotgun (WGS) entry which is preliminary data.</text>
</comment>
<protein>
    <recommendedName>
        <fullName evidence="1">Carbohydrate kinase PfkB domain-containing protein</fullName>
    </recommendedName>
</protein>
<proteinExistence type="predicted"/>
<accession>A0A438KHK5</accession>
<gene>
    <name evidence="2" type="ORF">CK203_002423</name>
</gene>
<dbReference type="InterPro" id="IPR029056">
    <property type="entry name" value="Ribokinase-like"/>
</dbReference>
<reference evidence="2 3" key="1">
    <citation type="journal article" date="2018" name="PLoS Genet.">
        <title>Population sequencing reveals clonal diversity and ancestral inbreeding in the grapevine cultivar Chardonnay.</title>
        <authorList>
            <person name="Roach M.J."/>
            <person name="Johnson D.L."/>
            <person name="Bohlmann J."/>
            <person name="van Vuuren H.J."/>
            <person name="Jones S.J."/>
            <person name="Pretorius I.S."/>
            <person name="Schmidt S.A."/>
            <person name="Borneman A.R."/>
        </authorList>
    </citation>
    <scope>NUCLEOTIDE SEQUENCE [LARGE SCALE GENOMIC DNA]</scope>
    <source>
        <strain evidence="3">cv. Chardonnay</strain>
        <tissue evidence="2">Leaf</tissue>
    </source>
</reference>
<evidence type="ECO:0000313" key="2">
    <source>
        <dbReference type="EMBL" id="RVX20677.1"/>
    </source>
</evidence>
<dbReference type="PANTHER" id="PTHR47826">
    <property type="entry name" value="OS03G0164700 PROTEIN"/>
    <property type="match status" value="1"/>
</dbReference>
<dbReference type="Pfam" id="PF00294">
    <property type="entry name" value="PfkB"/>
    <property type="match status" value="1"/>
</dbReference>
<dbReference type="Gene3D" id="3.40.1190.20">
    <property type="match status" value="1"/>
</dbReference>
<evidence type="ECO:0000259" key="1">
    <source>
        <dbReference type="Pfam" id="PF00294"/>
    </source>
</evidence>
<dbReference type="AlphaFoldDB" id="A0A438KHK5"/>
<dbReference type="SUPFAM" id="SSF56219">
    <property type="entry name" value="DNase I-like"/>
    <property type="match status" value="1"/>
</dbReference>
<dbReference type="Gene3D" id="3.60.10.10">
    <property type="entry name" value="Endonuclease/exonuclease/phosphatase"/>
    <property type="match status" value="1"/>
</dbReference>
<organism evidence="2 3">
    <name type="scientific">Vitis vinifera</name>
    <name type="common">Grape</name>
    <dbReference type="NCBI Taxonomy" id="29760"/>
    <lineage>
        <taxon>Eukaryota</taxon>
        <taxon>Viridiplantae</taxon>
        <taxon>Streptophyta</taxon>
        <taxon>Embryophyta</taxon>
        <taxon>Tracheophyta</taxon>
        <taxon>Spermatophyta</taxon>
        <taxon>Magnoliopsida</taxon>
        <taxon>eudicotyledons</taxon>
        <taxon>Gunneridae</taxon>
        <taxon>Pentapetalae</taxon>
        <taxon>rosids</taxon>
        <taxon>Vitales</taxon>
        <taxon>Vitaceae</taxon>
        <taxon>Viteae</taxon>
        <taxon>Vitis</taxon>
    </lineage>
</organism>
<dbReference type="EMBL" id="QGNW01000006">
    <property type="protein sequence ID" value="RVX20677.1"/>
    <property type="molecule type" value="Genomic_DNA"/>
</dbReference>
<name>A0A438KHK5_VITVI</name>
<dbReference type="Proteomes" id="UP000288805">
    <property type="component" value="Unassembled WGS sequence"/>
</dbReference>
<sequence>MSMGVVRSLGTGRFLKWGAVNAIRVAGGILVFLDNRVLELIFTGVYGPTLGSAREYFWDELGAIGGLWSDPLCLRGDFNVVRFTGERTGALRLSSTMRRFTKAHSRLDRFLVSKGWEGHFSSVLQCILPKPMSDHSPILLDVGGMWRGSSPFRKNLALTQVGFWDSKELLGTLTIEEETAREASREVEIKVGIVQAFQILLLESGDWHPSISGMDFVALNRQDAAKLEEPFTKEEDVVKEEVMGFFKDFHDHSRFVKSLNATFLVLVPKKGGAEDLRDFRPISLVGNLYKLFTVGVLCKLDIEKAYDHVNWGFLLALSRIKVRGSSFSVFVCAYYGGVSYFLRRAREGDFLTGFKVNGRGGEGLEVTHLLFAYDTLLFCEASHTQLTYLSWLLMWFEAISGLKINLTKCELIPVGRAENLDELALVLGCKVGVLPTTYLGLPLGAPYNSLVAWDGVEERFRKRLALWKRQCILKGGRLTDFLWGGGTLVSKPHLVKWDTVCFNRKKGGLGDGCLNLLNKASFVSGFGALIQKGRPFGDKSLVVNMGIWKGVGALRKQEEATVLGYGRPKESYAWVVELWQHSSERGGWNPNFPRSLNDWEIGIVELFLARLQDKVVEEGKEDKAESLTGIGNPILAGQELLRKGMRTKWVIVKMGSKGSILISLSSISCAPAFKVNVIDTVGCGDSFVAAIAFGFIHNLPTVNTLAIANAVGAATAMGCGAGRNVANLEQVIELMRASNLNEDATFWNELLDDNLDAQQITFLSKTAVNGSNNQLHRVALQKVVSESLCKLKSARIKGIVPS</sequence>
<dbReference type="InterPro" id="IPR011611">
    <property type="entry name" value="PfkB_dom"/>
</dbReference>
<dbReference type="PANTHER" id="PTHR47826:SF1">
    <property type="entry name" value="OS03G0164700 PROTEIN"/>
    <property type="match status" value="1"/>
</dbReference>